<sequence>MATAERERKSQRLFWALISALILGYAVIKARHIAVALEAYDSQPLTGDTTGAAK</sequence>
<keyword evidence="1" id="KW-0812">Transmembrane</keyword>
<evidence type="ECO:0000256" key="1">
    <source>
        <dbReference type="SAM" id="Phobius"/>
    </source>
</evidence>
<dbReference type="AlphaFoldDB" id="A0A0P1GS19"/>
<dbReference type="EMBL" id="CYSD01000031">
    <property type="protein sequence ID" value="CUH78472.1"/>
    <property type="molecule type" value="Genomic_DNA"/>
</dbReference>
<evidence type="ECO:0000313" key="3">
    <source>
        <dbReference type="Proteomes" id="UP000052022"/>
    </source>
</evidence>
<accession>A0A0P1GS19</accession>
<dbReference type="STRING" id="928856.SAMN04488049_10868"/>
<keyword evidence="3" id="KW-1185">Reference proteome</keyword>
<feature type="transmembrane region" description="Helical" evidence="1">
    <location>
        <begin position="12"/>
        <end position="28"/>
    </location>
</feature>
<dbReference type="RefSeq" id="WP_165592445.1">
    <property type="nucleotide sequence ID" value="NZ_CYSD01000031.1"/>
</dbReference>
<protein>
    <submittedName>
        <fullName evidence="2">Uncharacterized protein</fullName>
    </submittedName>
</protein>
<name>A0A0P1GS19_9RHOB</name>
<dbReference type="Proteomes" id="UP000052022">
    <property type="component" value="Unassembled WGS sequence"/>
</dbReference>
<keyword evidence="1" id="KW-1133">Transmembrane helix</keyword>
<organism evidence="2 3">
    <name type="scientific">Tritonibacter multivorans</name>
    <dbReference type="NCBI Taxonomy" id="928856"/>
    <lineage>
        <taxon>Bacteria</taxon>
        <taxon>Pseudomonadati</taxon>
        <taxon>Pseudomonadota</taxon>
        <taxon>Alphaproteobacteria</taxon>
        <taxon>Rhodobacterales</taxon>
        <taxon>Paracoccaceae</taxon>
        <taxon>Tritonibacter</taxon>
    </lineage>
</organism>
<proteinExistence type="predicted"/>
<reference evidence="2 3" key="1">
    <citation type="submission" date="2015-09" db="EMBL/GenBank/DDBJ databases">
        <authorList>
            <consortium name="Swine Surveillance"/>
        </authorList>
    </citation>
    <scope>NUCLEOTIDE SEQUENCE [LARGE SCALE GENOMIC DNA]</scope>
    <source>
        <strain evidence="2 3">CECT 7557</strain>
    </source>
</reference>
<gene>
    <name evidence="2" type="ORF">TRM7557_01897</name>
</gene>
<evidence type="ECO:0000313" key="2">
    <source>
        <dbReference type="EMBL" id="CUH78472.1"/>
    </source>
</evidence>
<keyword evidence="1" id="KW-0472">Membrane</keyword>